<dbReference type="OrthoDB" id="9815027at2"/>
<dbReference type="InterPro" id="IPR018228">
    <property type="entry name" value="DNase_TatD-rel_CS"/>
</dbReference>
<keyword evidence="3" id="KW-1185">Reference proteome</keyword>
<evidence type="ECO:0000259" key="1">
    <source>
        <dbReference type="Pfam" id="PF07969"/>
    </source>
</evidence>
<dbReference type="NCBIfam" id="NF005759">
    <property type="entry name" value="PRK07583.1"/>
    <property type="match status" value="1"/>
</dbReference>
<dbReference type="Proteomes" id="UP000237889">
    <property type="component" value="Chromosome"/>
</dbReference>
<evidence type="ECO:0000313" key="2">
    <source>
        <dbReference type="EMBL" id="AVO47109.1"/>
    </source>
</evidence>
<dbReference type="EMBL" id="CP027668">
    <property type="protein sequence ID" value="AVO47109.1"/>
    <property type="molecule type" value="Genomic_DNA"/>
</dbReference>
<gene>
    <name evidence="2" type="ORF">C6569_19785</name>
</gene>
<dbReference type="PANTHER" id="PTHR32027">
    <property type="entry name" value="CYTOSINE DEAMINASE"/>
    <property type="match status" value="1"/>
</dbReference>
<evidence type="ECO:0000313" key="3">
    <source>
        <dbReference type="Proteomes" id="UP000237889"/>
    </source>
</evidence>
<accession>A0A2S0NG09</accession>
<dbReference type="GO" id="GO:0006209">
    <property type="term" value="P:cytosine catabolic process"/>
    <property type="evidence" value="ECO:0007669"/>
    <property type="project" value="TreeGrafter"/>
</dbReference>
<dbReference type="GO" id="GO:0004131">
    <property type="term" value="F:cytosine deaminase activity"/>
    <property type="evidence" value="ECO:0007669"/>
    <property type="project" value="TreeGrafter"/>
</dbReference>
<dbReference type="SUPFAM" id="SSF51556">
    <property type="entry name" value="Metallo-dependent hydrolases"/>
    <property type="match status" value="1"/>
</dbReference>
<dbReference type="GO" id="GO:0035888">
    <property type="term" value="F:isoguanine deaminase activity"/>
    <property type="evidence" value="ECO:0007669"/>
    <property type="project" value="TreeGrafter"/>
</dbReference>
<dbReference type="InterPro" id="IPR052349">
    <property type="entry name" value="Metallo-hydrolase_Enzymes"/>
</dbReference>
<dbReference type="PANTHER" id="PTHR32027:SF0">
    <property type="entry name" value="CYTOSINE DEAMINASE"/>
    <property type="match status" value="1"/>
</dbReference>
<organism evidence="2 3">
    <name type="scientific">Phreatobacter cathodiphilus</name>
    <dbReference type="NCBI Taxonomy" id="1868589"/>
    <lineage>
        <taxon>Bacteria</taxon>
        <taxon>Pseudomonadati</taxon>
        <taxon>Pseudomonadota</taxon>
        <taxon>Alphaproteobacteria</taxon>
        <taxon>Hyphomicrobiales</taxon>
        <taxon>Phreatobacteraceae</taxon>
        <taxon>Phreatobacter</taxon>
    </lineage>
</organism>
<proteinExistence type="predicted"/>
<reference evidence="2 3" key="1">
    <citation type="submission" date="2018-03" db="EMBL/GenBank/DDBJ databases">
        <title>Genome sequencing of Phreatobacter sp.</title>
        <authorList>
            <person name="Kim S.-J."/>
            <person name="Heo J."/>
            <person name="Kwon S.-W."/>
        </authorList>
    </citation>
    <scope>NUCLEOTIDE SEQUENCE [LARGE SCALE GENOMIC DNA]</scope>
    <source>
        <strain evidence="2 3">S-12</strain>
    </source>
</reference>
<dbReference type="CDD" id="cd01293">
    <property type="entry name" value="Bact_CD"/>
    <property type="match status" value="1"/>
</dbReference>
<dbReference type="PROSITE" id="PS01137">
    <property type="entry name" value="TATD_1"/>
    <property type="match status" value="1"/>
</dbReference>
<dbReference type="KEGG" id="phr:C6569_19785"/>
<dbReference type="Pfam" id="PF07969">
    <property type="entry name" value="Amidohydro_3"/>
    <property type="match status" value="1"/>
</dbReference>
<dbReference type="InterPro" id="IPR011059">
    <property type="entry name" value="Metal-dep_hydrolase_composite"/>
</dbReference>
<name>A0A2S0NG09_9HYPH</name>
<dbReference type="Gene3D" id="2.30.40.10">
    <property type="entry name" value="Urease, subunit C, domain 1"/>
    <property type="match status" value="1"/>
</dbReference>
<feature type="domain" description="Amidohydrolase 3" evidence="1">
    <location>
        <begin position="216"/>
        <end position="425"/>
    </location>
</feature>
<dbReference type="InterPro" id="IPR013108">
    <property type="entry name" value="Amidohydro_3"/>
</dbReference>
<protein>
    <submittedName>
        <fullName evidence="2">Cytosine deaminase</fullName>
    </submittedName>
</protein>
<dbReference type="InterPro" id="IPR032466">
    <property type="entry name" value="Metal_Hydrolase"/>
</dbReference>
<dbReference type="Gene3D" id="3.20.20.140">
    <property type="entry name" value="Metal-dependent hydrolases"/>
    <property type="match status" value="1"/>
</dbReference>
<dbReference type="SUPFAM" id="SSF51338">
    <property type="entry name" value="Composite domain of metallo-dependent hydrolases"/>
    <property type="match status" value="1"/>
</dbReference>
<sequence>MGSGFLALTAAARYRLMDATVPAALVEGAGGWPVRDDLVRADILVVDGIVAAVDAAGAVPTAPGVVPVLIDGSMVLPCFVDAHTHLDKGHIWPRTPNPDGTFPGALAAVAADRAAHWSAADVEARMTFALKSAFAYGTAAIRTHIDSLPAQIDISWPVFAALREAWRGRVDLQASSLCGIDVAVEEGYLPRIAAVASRFGGGLGCVTYMSPNLPGGLEAIFSTAREAGLPLDFHVDETLDPGAHSLRLIAEAAIRHGWSSAGLGRIVVGHCCSLSAQPEAEVERTLDLVAEAGIAVVSLPMCNMYLQDRRAGLTPRRRGVTLLHEMKARGIPVMVASDNTRDPFYAYGDLDMLETYREATRILHFDHPVGDWPRAATATPAEACGFAGRGRIAAGTAADLVVVRGRTWTELLSRPQSDRTVIRAGRAIDTTLPDYRDLDTLWS</sequence>
<dbReference type="RefSeq" id="WP_106750479.1">
    <property type="nucleotide sequence ID" value="NZ_CP027668.1"/>
</dbReference>
<dbReference type="AlphaFoldDB" id="A0A2S0NG09"/>